<dbReference type="RefSeq" id="WP_109229656.1">
    <property type="nucleotide sequence ID" value="NZ_PYHR01000002.1"/>
</dbReference>
<name>A0A2U1ZWA8_9MICO</name>
<keyword evidence="1" id="KW-0472">Membrane</keyword>
<evidence type="ECO:0000313" key="3">
    <source>
        <dbReference type="Proteomes" id="UP000245166"/>
    </source>
</evidence>
<keyword evidence="1" id="KW-1133">Transmembrane helix</keyword>
<proteinExistence type="predicted"/>
<keyword evidence="1" id="KW-0812">Transmembrane</keyword>
<reference evidence="2 3" key="1">
    <citation type="submission" date="2018-03" db="EMBL/GenBank/DDBJ databases">
        <title>Genome assembly of novel Miniimonas species PCH200.</title>
        <authorList>
            <person name="Thakur V."/>
            <person name="Kumar V."/>
            <person name="Singh D."/>
        </authorList>
    </citation>
    <scope>NUCLEOTIDE SEQUENCE [LARGE SCALE GENOMIC DNA]</scope>
    <source>
        <strain evidence="2 3">PCH200</strain>
    </source>
</reference>
<gene>
    <name evidence="2" type="ORF">C8046_12020</name>
</gene>
<feature type="transmembrane region" description="Helical" evidence="1">
    <location>
        <begin position="90"/>
        <end position="109"/>
    </location>
</feature>
<dbReference type="AlphaFoldDB" id="A0A2U1ZWA8"/>
<organism evidence="2 3">
    <name type="scientific">Serinibacter arcticus</name>
    <dbReference type="NCBI Taxonomy" id="1655435"/>
    <lineage>
        <taxon>Bacteria</taxon>
        <taxon>Bacillati</taxon>
        <taxon>Actinomycetota</taxon>
        <taxon>Actinomycetes</taxon>
        <taxon>Micrococcales</taxon>
        <taxon>Beutenbergiaceae</taxon>
        <taxon>Serinibacter</taxon>
    </lineage>
</organism>
<feature type="transmembrane region" description="Helical" evidence="1">
    <location>
        <begin position="61"/>
        <end position="83"/>
    </location>
</feature>
<evidence type="ECO:0000313" key="2">
    <source>
        <dbReference type="EMBL" id="PWD51275.1"/>
    </source>
</evidence>
<comment type="caution">
    <text evidence="2">The sequence shown here is derived from an EMBL/GenBank/DDBJ whole genome shotgun (WGS) entry which is preliminary data.</text>
</comment>
<dbReference type="EMBL" id="PYHR01000002">
    <property type="protein sequence ID" value="PWD51275.1"/>
    <property type="molecule type" value="Genomic_DNA"/>
</dbReference>
<keyword evidence="3" id="KW-1185">Reference proteome</keyword>
<sequence length="110" mass="11340">MTTRSARDAPPDPRTAGRLGRIALALAVASVVLVLVHRWMMGDGSDLPIGAVAQQFRGARPLVLLAFFATSITSLTLAAVSLSEAGRPRFASGTALVLTVGALIGFVVAI</sequence>
<feature type="transmembrane region" description="Helical" evidence="1">
    <location>
        <begin position="21"/>
        <end position="41"/>
    </location>
</feature>
<dbReference type="Proteomes" id="UP000245166">
    <property type="component" value="Unassembled WGS sequence"/>
</dbReference>
<evidence type="ECO:0000256" key="1">
    <source>
        <dbReference type="SAM" id="Phobius"/>
    </source>
</evidence>
<accession>A0A2U1ZWA8</accession>
<protein>
    <submittedName>
        <fullName evidence="2">Uncharacterized protein</fullName>
    </submittedName>
</protein>